<dbReference type="GO" id="GO:0005886">
    <property type="term" value="C:plasma membrane"/>
    <property type="evidence" value="ECO:0007669"/>
    <property type="project" value="UniProtKB-SubCell"/>
</dbReference>
<feature type="transmembrane region" description="Helical" evidence="8">
    <location>
        <begin position="6"/>
        <end position="26"/>
    </location>
</feature>
<organism evidence="9 10">
    <name type="scientific">Jannaschia rubra</name>
    <dbReference type="NCBI Taxonomy" id="282197"/>
    <lineage>
        <taxon>Bacteria</taxon>
        <taxon>Pseudomonadati</taxon>
        <taxon>Pseudomonadota</taxon>
        <taxon>Alphaproteobacteria</taxon>
        <taxon>Rhodobacterales</taxon>
        <taxon>Roseobacteraceae</taxon>
        <taxon>Jannaschia</taxon>
    </lineage>
</organism>
<dbReference type="EMBL" id="CXPG01000013">
    <property type="protein sequence ID" value="CTQ32264.1"/>
    <property type="molecule type" value="Genomic_DNA"/>
</dbReference>
<feature type="transmembrane region" description="Helical" evidence="8">
    <location>
        <begin position="58"/>
        <end position="76"/>
    </location>
</feature>
<dbReference type="Pfam" id="PF02293">
    <property type="entry name" value="AmiS_UreI"/>
    <property type="match status" value="1"/>
</dbReference>
<evidence type="ECO:0000256" key="1">
    <source>
        <dbReference type="ARBA" id="ARBA00004651"/>
    </source>
</evidence>
<accession>A0A0M6XQF2</accession>
<feature type="transmembrane region" description="Helical" evidence="8">
    <location>
        <begin position="114"/>
        <end position="134"/>
    </location>
</feature>
<dbReference type="STRING" id="282197.SAMN04488517_105176"/>
<comment type="similarity">
    <text evidence="2">Belongs to the AmiS/UreI family.</text>
</comment>
<evidence type="ECO:0000313" key="9">
    <source>
        <dbReference type="EMBL" id="CTQ32264.1"/>
    </source>
</evidence>
<dbReference type="RefSeq" id="WP_055681727.1">
    <property type="nucleotide sequence ID" value="NZ_CXPG01000013.1"/>
</dbReference>
<comment type="subcellular location">
    <subcellularLocation>
        <location evidence="1">Cell membrane</location>
        <topology evidence="1">Multi-pass membrane protein</topology>
    </subcellularLocation>
</comment>
<evidence type="ECO:0000256" key="4">
    <source>
        <dbReference type="ARBA" id="ARBA00022475"/>
    </source>
</evidence>
<proteinExistence type="inferred from homology"/>
<keyword evidence="5 8" id="KW-0812">Transmembrane</keyword>
<keyword evidence="7 8" id="KW-0472">Membrane</keyword>
<dbReference type="Gene3D" id="1.25.40.600">
    <property type="match status" value="1"/>
</dbReference>
<keyword evidence="4" id="KW-1003">Cell membrane</keyword>
<evidence type="ECO:0000256" key="7">
    <source>
        <dbReference type="ARBA" id="ARBA00023136"/>
    </source>
</evidence>
<evidence type="ECO:0000313" key="10">
    <source>
        <dbReference type="Proteomes" id="UP000048908"/>
    </source>
</evidence>
<evidence type="ECO:0000256" key="2">
    <source>
        <dbReference type="ARBA" id="ARBA00010068"/>
    </source>
</evidence>
<keyword evidence="6 8" id="KW-1133">Transmembrane helix</keyword>
<dbReference type="AlphaFoldDB" id="A0A0M6XQF2"/>
<dbReference type="OrthoDB" id="6636366at2"/>
<evidence type="ECO:0000256" key="6">
    <source>
        <dbReference type="ARBA" id="ARBA00022989"/>
    </source>
</evidence>
<keyword evidence="3" id="KW-0813">Transport</keyword>
<keyword evidence="10" id="KW-1185">Reference proteome</keyword>
<evidence type="ECO:0000256" key="8">
    <source>
        <dbReference type="SAM" id="Phobius"/>
    </source>
</evidence>
<name>A0A0M6XQF2_9RHOB</name>
<protein>
    <submittedName>
        <fullName evidence="9">Urease accessory protein UreI</fullName>
    </submittedName>
</protein>
<reference evidence="9 10" key="1">
    <citation type="submission" date="2015-07" db="EMBL/GenBank/DDBJ databases">
        <authorList>
            <person name="Noorani M."/>
        </authorList>
    </citation>
    <scope>NUCLEOTIDE SEQUENCE [LARGE SCALE GENOMIC DNA]</scope>
    <source>
        <strain evidence="9 10">CECT 5088</strain>
    </source>
</reference>
<sequence>MLSGLLLLYVGAVLCLNGLWMADFIHEREIVPINLATGTIALAVAGYMVFGPDANDETVAAAAMTLLFSITYFWVAWNRMTSGDGRGLGWFSLFVAITVLPVAWSRIAAAEDGFALWLGLNWVAWSALWATYFVALTLRLAIRRTAAAATLAAGVLTGWIPGVMILNNMV</sequence>
<dbReference type="InterPro" id="IPR003211">
    <property type="entry name" value="AmiSUreI_transpt"/>
</dbReference>
<dbReference type="InterPro" id="IPR038523">
    <property type="entry name" value="AmiSUreI_transpt_sf"/>
</dbReference>
<feature type="transmembrane region" description="Helical" evidence="8">
    <location>
        <begin position="88"/>
        <end position="108"/>
    </location>
</feature>
<evidence type="ECO:0000256" key="5">
    <source>
        <dbReference type="ARBA" id="ARBA00022692"/>
    </source>
</evidence>
<feature type="transmembrane region" description="Helical" evidence="8">
    <location>
        <begin position="33"/>
        <end position="52"/>
    </location>
</feature>
<feature type="transmembrane region" description="Helical" evidence="8">
    <location>
        <begin position="146"/>
        <end position="166"/>
    </location>
</feature>
<dbReference type="Proteomes" id="UP000048908">
    <property type="component" value="Unassembled WGS sequence"/>
</dbReference>
<gene>
    <name evidence="9" type="primary">ureI</name>
    <name evidence="9" type="ORF">JAN5088_01027</name>
</gene>
<evidence type="ECO:0000256" key="3">
    <source>
        <dbReference type="ARBA" id="ARBA00022448"/>
    </source>
</evidence>